<accession>A0ABS8CNP6</accession>
<dbReference type="Pfam" id="PF11977">
    <property type="entry name" value="RNase_Zc3h12a"/>
    <property type="match status" value="1"/>
</dbReference>
<evidence type="ECO:0000313" key="4">
    <source>
        <dbReference type="EMBL" id="MCB5410994.1"/>
    </source>
</evidence>
<evidence type="ECO:0000256" key="2">
    <source>
        <dbReference type="SAM" id="Phobius"/>
    </source>
</evidence>
<evidence type="ECO:0000259" key="3">
    <source>
        <dbReference type="Pfam" id="PF11977"/>
    </source>
</evidence>
<gene>
    <name evidence="4" type="ORF">H0485_13425</name>
</gene>
<protein>
    <recommendedName>
        <fullName evidence="3">RNase NYN domain-containing protein</fullName>
    </recommendedName>
</protein>
<dbReference type="EMBL" id="JACDXX010000012">
    <property type="protein sequence ID" value="MCB5410994.1"/>
    <property type="molecule type" value="Genomic_DNA"/>
</dbReference>
<sequence>MAELAELWPLLLPAVLLGLILWLRHLWLSRPAPARRRRIRPSRRAGHGAPRRGKQPPAPRPGWRKGRRDLAVIDGSNLMYWRDNQPDLTPVRAAARACKAKGYKVGVIFDANAGYKLYNAYMPAHRLSAELGLPPDQVFVVPKGEQADPFLLDFASEEGGIILSNDRFRDRIAAYPKLNTPGRLVRGHWDQGEIHLNF</sequence>
<dbReference type="Proteomes" id="UP001198571">
    <property type="component" value="Unassembled WGS sequence"/>
</dbReference>
<feature type="region of interest" description="Disordered" evidence="1">
    <location>
        <begin position="38"/>
        <end position="66"/>
    </location>
</feature>
<feature type="compositionally biased region" description="Basic residues" evidence="1">
    <location>
        <begin position="38"/>
        <end position="54"/>
    </location>
</feature>
<keyword evidence="5" id="KW-1185">Reference proteome</keyword>
<proteinExistence type="predicted"/>
<organism evidence="4 5">
    <name type="scientific">Pseudogemmobacter faecipullorum</name>
    <dbReference type="NCBI Taxonomy" id="2755041"/>
    <lineage>
        <taxon>Bacteria</taxon>
        <taxon>Pseudomonadati</taxon>
        <taxon>Pseudomonadota</taxon>
        <taxon>Alphaproteobacteria</taxon>
        <taxon>Rhodobacterales</taxon>
        <taxon>Paracoccaceae</taxon>
        <taxon>Pseudogemmobacter</taxon>
    </lineage>
</organism>
<evidence type="ECO:0000313" key="5">
    <source>
        <dbReference type="Proteomes" id="UP001198571"/>
    </source>
</evidence>
<feature type="domain" description="RNase NYN" evidence="3">
    <location>
        <begin position="69"/>
        <end position="179"/>
    </location>
</feature>
<name>A0ABS8CNP6_9RHOB</name>
<reference evidence="4 5" key="1">
    <citation type="submission" date="2020-07" db="EMBL/GenBank/DDBJ databases">
        <title>Pseudogemmobacter sp. nov., isolated from poultry manure in Taiwan.</title>
        <authorList>
            <person name="Lin S.-Y."/>
            <person name="Tang Y.-S."/>
            <person name="Young C.-C."/>
        </authorList>
    </citation>
    <scope>NUCLEOTIDE SEQUENCE [LARGE SCALE GENOMIC DNA]</scope>
    <source>
        <strain evidence="4 5">CC-YST710</strain>
    </source>
</reference>
<dbReference type="RefSeq" id="WP_226936380.1">
    <property type="nucleotide sequence ID" value="NZ_JACDXX010000012.1"/>
</dbReference>
<dbReference type="Gene3D" id="3.40.50.11980">
    <property type="match status" value="1"/>
</dbReference>
<dbReference type="InterPro" id="IPR021869">
    <property type="entry name" value="RNase_Zc3h12_NYN"/>
</dbReference>
<evidence type="ECO:0000256" key="1">
    <source>
        <dbReference type="SAM" id="MobiDB-lite"/>
    </source>
</evidence>
<keyword evidence="2" id="KW-1133">Transmembrane helix</keyword>
<comment type="caution">
    <text evidence="4">The sequence shown here is derived from an EMBL/GenBank/DDBJ whole genome shotgun (WGS) entry which is preliminary data.</text>
</comment>
<keyword evidence="2" id="KW-0472">Membrane</keyword>
<keyword evidence="2" id="KW-0812">Transmembrane</keyword>
<feature type="transmembrane region" description="Helical" evidence="2">
    <location>
        <begin position="6"/>
        <end position="28"/>
    </location>
</feature>